<dbReference type="AlphaFoldDB" id="A0AAU6WUX1"/>
<reference evidence="1 2" key="1">
    <citation type="submission" date="2024-04" db="EMBL/GenBank/DDBJ databases">
        <title>Genome sequencing and assembly of rice foliar adapted Chryseobacterium endophyticum OsEnb-ALM-A6.</title>
        <authorList>
            <person name="Kumar S."/>
            <person name="Javed M."/>
            <person name="Chouhan V."/>
            <person name="Charishma K."/>
            <person name="Patel A."/>
            <person name="Kumar M."/>
            <person name="Sahu K.P."/>
            <person name="Kumar A."/>
        </authorList>
    </citation>
    <scope>NUCLEOTIDE SEQUENCE [LARGE SCALE GENOMIC DNA]</scope>
    <source>
        <strain evidence="1 2">OsEnb-ALM-A6</strain>
    </source>
</reference>
<name>A0AAU6WUX1_9FLAO</name>
<evidence type="ECO:0000313" key="1">
    <source>
        <dbReference type="EMBL" id="XAO75845.1"/>
    </source>
</evidence>
<dbReference type="Proteomes" id="UP001463665">
    <property type="component" value="Chromosome"/>
</dbReference>
<dbReference type="RefSeq" id="WP_345767392.1">
    <property type="nucleotide sequence ID" value="NZ_CP154834.1"/>
</dbReference>
<keyword evidence="2" id="KW-1185">Reference proteome</keyword>
<sequence length="113" mass="12542">MWYASPPAKPGVSNDVNLYINNEEGQPYYDLAYDIPSPCPEITVFKPGSTLNFGFGGYRQAHGTVEIYAAKKREGIRIPMDTGLGLKALKTSIRDLRHRLLILNTITTSSIIL</sequence>
<gene>
    <name evidence="1" type="ORF">AAFP95_08365</name>
</gene>
<proteinExistence type="predicted"/>
<protein>
    <submittedName>
        <fullName evidence="1">Uncharacterized protein</fullName>
    </submittedName>
</protein>
<evidence type="ECO:0000313" key="2">
    <source>
        <dbReference type="Proteomes" id="UP001463665"/>
    </source>
</evidence>
<organism evidence="1 2">
    <name type="scientific">Chryseobacterium endophyticum</name>
    <dbReference type="NCBI Taxonomy" id="1854762"/>
    <lineage>
        <taxon>Bacteria</taxon>
        <taxon>Pseudomonadati</taxon>
        <taxon>Bacteroidota</taxon>
        <taxon>Flavobacteriia</taxon>
        <taxon>Flavobacteriales</taxon>
        <taxon>Weeksellaceae</taxon>
        <taxon>Chryseobacterium group</taxon>
        <taxon>Chryseobacterium</taxon>
    </lineage>
</organism>
<accession>A0AAU6WUX1</accession>
<dbReference type="EMBL" id="CP154834">
    <property type="protein sequence ID" value="XAO75845.1"/>
    <property type="molecule type" value="Genomic_DNA"/>
</dbReference>